<gene>
    <name evidence="2" type="ORF">F7O44_01695</name>
</gene>
<dbReference type="InterPro" id="IPR036390">
    <property type="entry name" value="WH_DNA-bd_sf"/>
</dbReference>
<dbReference type="InterPro" id="IPR036388">
    <property type="entry name" value="WH-like_DNA-bd_sf"/>
</dbReference>
<dbReference type="GO" id="GO:0006950">
    <property type="term" value="P:response to stress"/>
    <property type="evidence" value="ECO:0007669"/>
    <property type="project" value="TreeGrafter"/>
</dbReference>
<sequence length="166" mass="18407">MTTDAVAKIVEQWEREMPELDLRPMLVVGRIHRLAEMMDVALRPPFRDAGLGNGEFDILAALRRAGQPYSRTPRDLGSALMVTSGAITKQIDRLEAKGLVIREADPRDARSRMITLTDKGADLVERLLPEHLANERALLTTLSAEQQEQLASLLLSLAARLEGREG</sequence>
<dbReference type="Gene3D" id="1.10.10.10">
    <property type="entry name" value="Winged helix-like DNA-binding domain superfamily/Winged helix DNA-binding domain"/>
    <property type="match status" value="1"/>
</dbReference>
<dbReference type="InterPro" id="IPR000835">
    <property type="entry name" value="HTH_MarR-typ"/>
</dbReference>
<dbReference type="PRINTS" id="PR00598">
    <property type="entry name" value="HTHMARR"/>
</dbReference>
<proteinExistence type="predicted"/>
<evidence type="ECO:0000313" key="3">
    <source>
        <dbReference type="Proteomes" id="UP000460435"/>
    </source>
</evidence>
<accession>A0A7K3LY84</accession>
<name>A0A7K3LY84_9ACTN</name>
<dbReference type="SUPFAM" id="SSF46785">
    <property type="entry name" value="Winged helix' DNA-binding domain"/>
    <property type="match status" value="1"/>
</dbReference>
<evidence type="ECO:0000259" key="1">
    <source>
        <dbReference type="PROSITE" id="PS50995"/>
    </source>
</evidence>
<dbReference type="Pfam" id="PF12802">
    <property type="entry name" value="MarR_2"/>
    <property type="match status" value="1"/>
</dbReference>
<keyword evidence="3" id="KW-1185">Reference proteome</keyword>
<dbReference type="PANTHER" id="PTHR33164:SF104">
    <property type="entry name" value="TRANSCRIPTIONAL REGULATORY PROTEIN"/>
    <property type="match status" value="1"/>
</dbReference>
<dbReference type="AlphaFoldDB" id="A0A7K3LY84"/>
<dbReference type="PROSITE" id="PS50995">
    <property type="entry name" value="HTH_MARR_2"/>
    <property type="match status" value="1"/>
</dbReference>
<feature type="domain" description="HTH marR-type" evidence="1">
    <location>
        <begin position="24"/>
        <end position="159"/>
    </location>
</feature>
<comment type="caution">
    <text evidence="2">The sequence shown here is derived from an EMBL/GenBank/DDBJ whole genome shotgun (WGS) entry which is preliminary data.</text>
</comment>
<protein>
    <submittedName>
        <fullName evidence="2">MarR family transcriptional regulator</fullName>
    </submittedName>
</protein>
<dbReference type="SMART" id="SM00347">
    <property type="entry name" value="HTH_MARR"/>
    <property type="match status" value="1"/>
</dbReference>
<dbReference type="RefSeq" id="WP_162448454.1">
    <property type="nucleotide sequence ID" value="NZ_WLZY01000001.1"/>
</dbReference>
<dbReference type="InterPro" id="IPR039422">
    <property type="entry name" value="MarR/SlyA-like"/>
</dbReference>
<evidence type="ECO:0000313" key="2">
    <source>
        <dbReference type="EMBL" id="NDL55777.1"/>
    </source>
</evidence>
<dbReference type="GO" id="GO:0003700">
    <property type="term" value="F:DNA-binding transcription factor activity"/>
    <property type="evidence" value="ECO:0007669"/>
    <property type="project" value="InterPro"/>
</dbReference>
<reference evidence="2 3" key="1">
    <citation type="submission" date="2019-11" db="EMBL/GenBank/DDBJ databases">
        <authorList>
            <person name="Li X.-J."/>
            <person name="Feng X.-M."/>
        </authorList>
    </citation>
    <scope>NUCLEOTIDE SEQUENCE [LARGE SCALE GENOMIC DNA]</scope>
    <source>
        <strain evidence="2 3">XMNu-373</strain>
    </source>
</reference>
<dbReference type="PANTHER" id="PTHR33164">
    <property type="entry name" value="TRANSCRIPTIONAL REGULATOR, MARR FAMILY"/>
    <property type="match status" value="1"/>
</dbReference>
<dbReference type="Proteomes" id="UP000460435">
    <property type="component" value="Unassembled WGS sequence"/>
</dbReference>
<organism evidence="2 3">
    <name type="scientific">Phytoactinopolyspora mesophila</name>
    <dbReference type="NCBI Taxonomy" id="2650750"/>
    <lineage>
        <taxon>Bacteria</taxon>
        <taxon>Bacillati</taxon>
        <taxon>Actinomycetota</taxon>
        <taxon>Actinomycetes</taxon>
        <taxon>Jiangellales</taxon>
        <taxon>Jiangellaceae</taxon>
        <taxon>Phytoactinopolyspora</taxon>
    </lineage>
</organism>
<dbReference type="EMBL" id="WLZY01000001">
    <property type="protein sequence ID" value="NDL55777.1"/>
    <property type="molecule type" value="Genomic_DNA"/>
</dbReference>